<name>A0AA39HT22_9BILA</name>
<sequence>MESDRVRGPSGKQQGASDASALPAARKQHVSAPNLLPLRCSRVEDESGASFFTRIRNCFEVNTETIRQGNPLLSRGRPKRFLDAADCDGIGLEMLTTLEPSRWELFAPEIEGDLRTTAASTVL</sequence>
<protein>
    <submittedName>
        <fullName evidence="2">Uncharacterized protein</fullName>
    </submittedName>
</protein>
<reference evidence="2" key="1">
    <citation type="submission" date="2023-06" db="EMBL/GenBank/DDBJ databases">
        <title>Genomic analysis of the entomopathogenic nematode Steinernema hermaphroditum.</title>
        <authorList>
            <person name="Schwarz E.M."/>
            <person name="Heppert J.K."/>
            <person name="Baniya A."/>
            <person name="Schwartz H.T."/>
            <person name="Tan C.-H."/>
            <person name="Antoshechkin I."/>
            <person name="Sternberg P.W."/>
            <person name="Goodrich-Blair H."/>
            <person name="Dillman A.R."/>
        </authorList>
    </citation>
    <scope>NUCLEOTIDE SEQUENCE</scope>
    <source>
        <strain evidence="2">PS9179</strain>
        <tissue evidence="2">Whole animal</tissue>
    </source>
</reference>
<keyword evidence="3" id="KW-1185">Reference proteome</keyword>
<comment type="caution">
    <text evidence="2">The sequence shown here is derived from an EMBL/GenBank/DDBJ whole genome shotgun (WGS) entry which is preliminary data.</text>
</comment>
<dbReference type="AlphaFoldDB" id="A0AA39HT22"/>
<evidence type="ECO:0000313" key="3">
    <source>
        <dbReference type="Proteomes" id="UP001175271"/>
    </source>
</evidence>
<dbReference type="EMBL" id="JAUCMV010000003">
    <property type="protein sequence ID" value="KAK0411535.1"/>
    <property type="molecule type" value="Genomic_DNA"/>
</dbReference>
<proteinExistence type="predicted"/>
<evidence type="ECO:0000313" key="2">
    <source>
        <dbReference type="EMBL" id="KAK0411535.1"/>
    </source>
</evidence>
<gene>
    <name evidence="2" type="ORF">QR680_005700</name>
</gene>
<evidence type="ECO:0000256" key="1">
    <source>
        <dbReference type="SAM" id="MobiDB-lite"/>
    </source>
</evidence>
<accession>A0AA39HT22</accession>
<dbReference type="Proteomes" id="UP001175271">
    <property type="component" value="Unassembled WGS sequence"/>
</dbReference>
<feature type="region of interest" description="Disordered" evidence="1">
    <location>
        <begin position="1"/>
        <end position="28"/>
    </location>
</feature>
<organism evidence="2 3">
    <name type="scientific">Steinernema hermaphroditum</name>
    <dbReference type="NCBI Taxonomy" id="289476"/>
    <lineage>
        <taxon>Eukaryota</taxon>
        <taxon>Metazoa</taxon>
        <taxon>Ecdysozoa</taxon>
        <taxon>Nematoda</taxon>
        <taxon>Chromadorea</taxon>
        <taxon>Rhabditida</taxon>
        <taxon>Tylenchina</taxon>
        <taxon>Panagrolaimomorpha</taxon>
        <taxon>Strongyloidoidea</taxon>
        <taxon>Steinernematidae</taxon>
        <taxon>Steinernema</taxon>
    </lineage>
</organism>